<dbReference type="HOGENOM" id="CLU_078758_1_3_11"/>
<name>D3Q7G9_STANL</name>
<evidence type="ECO:0000256" key="3">
    <source>
        <dbReference type="RuleBase" id="RU000524"/>
    </source>
</evidence>
<sequence>MYDTCITVVGNVCTKPIQRQFPTGSMTDFKVASTSRRFDKELGKWVDGDELFIRVACWRALAQHVYKSVRVGDPVIIRGRLYSRRYTDKDEVPRTAFEISAQAIGHDLSRGVGQFSRV</sequence>
<accession>D3Q7G9</accession>
<dbReference type="eggNOG" id="COG0629">
    <property type="taxonomic scope" value="Bacteria"/>
</dbReference>
<dbReference type="EMBL" id="CP001778">
    <property type="protein sequence ID" value="ADD44311.1"/>
    <property type="molecule type" value="Genomic_DNA"/>
</dbReference>
<gene>
    <name evidence="4" type="ordered locus">Snas_4668</name>
</gene>
<dbReference type="InterPro" id="IPR012340">
    <property type="entry name" value="NA-bd_OB-fold"/>
</dbReference>
<organism evidence="4 5">
    <name type="scientific">Stackebrandtia nassauensis (strain DSM 44728 / CIP 108903 / NRRL B-16338 / NBRC 102104 / LLR-40K-21)</name>
    <dbReference type="NCBI Taxonomy" id="446470"/>
    <lineage>
        <taxon>Bacteria</taxon>
        <taxon>Bacillati</taxon>
        <taxon>Actinomycetota</taxon>
        <taxon>Actinomycetes</taxon>
        <taxon>Glycomycetales</taxon>
        <taxon>Glycomycetaceae</taxon>
        <taxon>Stackebrandtia</taxon>
    </lineage>
</organism>
<proteinExistence type="predicted"/>
<dbReference type="GO" id="GO:0003697">
    <property type="term" value="F:single-stranded DNA binding"/>
    <property type="evidence" value="ECO:0007669"/>
    <property type="project" value="InterPro"/>
</dbReference>
<dbReference type="GO" id="GO:0006260">
    <property type="term" value="P:DNA replication"/>
    <property type="evidence" value="ECO:0007669"/>
    <property type="project" value="InterPro"/>
</dbReference>
<protein>
    <recommendedName>
        <fullName evidence="2 3">Single-stranded DNA-binding protein</fullName>
    </recommendedName>
</protein>
<dbReference type="SUPFAM" id="SSF50249">
    <property type="entry name" value="Nucleic acid-binding proteins"/>
    <property type="match status" value="1"/>
</dbReference>
<dbReference type="STRING" id="446470.Snas_4668"/>
<evidence type="ECO:0000256" key="2">
    <source>
        <dbReference type="PIRNR" id="PIRNR002070"/>
    </source>
</evidence>
<reference evidence="4 5" key="1">
    <citation type="journal article" date="2009" name="Stand. Genomic Sci.">
        <title>Complete genome sequence of Stackebrandtia nassauensis type strain (LLR-40K-21).</title>
        <authorList>
            <person name="Munk C."/>
            <person name="Lapidus A."/>
            <person name="Copeland A."/>
            <person name="Jando M."/>
            <person name="Mayilraj S."/>
            <person name="Glavina Del Rio T."/>
            <person name="Nolan M."/>
            <person name="Chen F."/>
            <person name="Lucas S."/>
            <person name="Tice H."/>
            <person name="Cheng J.F."/>
            <person name="Han C."/>
            <person name="Detter J.C."/>
            <person name="Bruce D."/>
            <person name="Goodwin L."/>
            <person name="Chain P."/>
            <person name="Pitluck S."/>
            <person name="Goker M."/>
            <person name="Ovchinikova G."/>
            <person name="Pati A."/>
            <person name="Ivanova N."/>
            <person name="Mavromatis K."/>
            <person name="Chen A."/>
            <person name="Palaniappan K."/>
            <person name="Land M."/>
            <person name="Hauser L."/>
            <person name="Chang Y.J."/>
            <person name="Jeffries C.D."/>
            <person name="Bristow J."/>
            <person name="Eisen J.A."/>
            <person name="Markowitz V."/>
            <person name="Hugenholtz P."/>
            <person name="Kyrpides N.C."/>
            <person name="Klenk H.P."/>
        </authorList>
    </citation>
    <scope>NUCLEOTIDE SEQUENCE [LARGE SCALE GENOMIC DNA]</scope>
    <source>
        <strain evidence="5">DSM 44728 / CIP 108903 / NRRL B-16338 / NBRC 102104 / LLR-40K-21</strain>
    </source>
</reference>
<dbReference type="PROSITE" id="PS50935">
    <property type="entry name" value="SSB"/>
    <property type="match status" value="1"/>
</dbReference>
<dbReference type="Pfam" id="PF00436">
    <property type="entry name" value="SSB"/>
    <property type="match status" value="1"/>
</dbReference>
<dbReference type="AlphaFoldDB" id="D3Q7G9"/>
<dbReference type="InterPro" id="IPR000424">
    <property type="entry name" value="Primosome_PriB/ssb"/>
</dbReference>
<evidence type="ECO:0000256" key="1">
    <source>
        <dbReference type="ARBA" id="ARBA00023125"/>
    </source>
</evidence>
<dbReference type="Proteomes" id="UP000000844">
    <property type="component" value="Chromosome"/>
</dbReference>
<dbReference type="Gene3D" id="2.40.50.140">
    <property type="entry name" value="Nucleic acid-binding proteins"/>
    <property type="match status" value="1"/>
</dbReference>
<dbReference type="InterPro" id="IPR011344">
    <property type="entry name" value="ssDNA-bd"/>
</dbReference>
<dbReference type="RefSeq" id="WP_013019882.1">
    <property type="nucleotide sequence ID" value="NC_013947.1"/>
</dbReference>
<dbReference type="NCBIfam" id="TIGR00621">
    <property type="entry name" value="ssb"/>
    <property type="match status" value="1"/>
</dbReference>
<evidence type="ECO:0000313" key="4">
    <source>
        <dbReference type="EMBL" id="ADD44311.1"/>
    </source>
</evidence>
<dbReference type="PIRSF" id="PIRSF002070">
    <property type="entry name" value="SSB"/>
    <property type="match status" value="1"/>
</dbReference>
<evidence type="ECO:0000313" key="5">
    <source>
        <dbReference type="Proteomes" id="UP000000844"/>
    </source>
</evidence>
<keyword evidence="1 2" id="KW-0238">DNA-binding</keyword>
<keyword evidence="5" id="KW-1185">Reference proteome</keyword>
<dbReference type="CDD" id="cd04496">
    <property type="entry name" value="SSB_OBF"/>
    <property type="match status" value="1"/>
</dbReference>
<dbReference type="KEGG" id="sna:Snas_4668"/>